<name>A0A5N5GJV8_9ROSA</name>
<keyword evidence="7" id="KW-0676">Redox-active center</keyword>
<evidence type="ECO:0000256" key="6">
    <source>
        <dbReference type="ARBA" id="ARBA00023027"/>
    </source>
</evidence>
<keyword evidence="5" id="KW-0560">Oxidoreductase</keyword>
<proteinExistence type="inferred from homology"/>
<dbReference type="PANTHER" id="PTHR43557">
    <property type="entry name" value="APOPTOSIS-INDUCING FACTOR 1"/>
    <property type="match status" value="1"/>
</dbReference>
<feature type="coiled-coil region" evidence="11">
    <location>
        <begin position="98"/>
        <end position="159"/>
    </location>
</feature>
<dbReference type="AlphaFoldDB" id="A0A5N5GJV8"/>
<keyword evidence="16" id="KW-1185">Reference proteome</keyword>
<accession>A0A5N5GJV8</accession>
<evidence type="ECO:0000256" key="11">
    <source>
        <dbReference type="SAM" id="Coils"/>
    </source>
</evidence>
<reference evidence="15 16" key="3">
    <citation type="submission" date="2019-11" db="EMBL/GenBank/DDBJ databases">
        <title>A de novo genome assembly of a pear dwarfing rootstock.</title>
        <authorList>
            <person name="Wang F."/>
            <person name="Wang J."/>
            <person name="Li S."/>
            <person name="Zhang Y."/>
            <person name="Fang M."/>
            <person name="Ma L."/>
            <person name="Zhao Y."/>
            <person name="Jiang S."/>
        </authorList>
    </citation>
    <scope>NUCLEOTIDE SEQUENCE [LARGE SCALE GENOMIC DNA]</scope>
    <source>
        <strain evidence="15">S2</strain>
        <tissue evidence="15">Leaf</tissue>
    </source>
</reference>
<evidence type="ECO:0000256" key="12">
    <source>
        <dbReference type="SAM" id="MobiDB-lite"/>
    </source>
</evidence>
<dbReference type="SUPFAM" id="SSF51905">
    <property type="entry name" value="FAD/NAD(P)-binding domain"/>
    <property type="match status" value="1"/>
</dbReference>
<organism evidence="15 16">
    <name type="scientific">Pyrus ussuriensis x Pyrus communis</name>
    <dbReference type="NCBI Taxonomy" id="2448454"/>
    <lineage>
        <taxon>Eukaryota</taxon>
        <taxon>Viridiplantae</taxon>
        <taxon>Streptophyta</taxon>
        <taxon>Embryophyta</taxon>
        <taxon>Tracheophyta</taxon>
        <taxon>Spermatophyta</taxon>
        <taxon>Magnoliopsida</taxon>
        <taxon>eudicotyledons</taxon>
        <taxon>Gunneridae</taxon>
        <taxon>Pentapetalae</taxon>
        <taxon>rosids</taxon>
        <taxon>fabids</taxon>
        <taxon>Rosales</taxon>
        <taxon>Rosaceae</taxon>
        <taxon>Amygdaloideae</taxon>
        <taxon>Maleae</taxon>
        <taxon>Pyrus</taxon>
    </lineage>
</organism>
<feature type="region of interest" description="Disordered" evidence="12">
    <location>
        <begin position="887"/>
        <end position="912"/>
    </location>
</feature>
<keyword evidence="6" id="KW-0520">NAD</keyword>
<dbReference type="InterPro" id="IPR050446">
    <property type="entry name" value="FAD-oxidoreductase/Apoptosis"/>
</dbReference>
<evidence type="ECO:0000256" key="3">
    <source>
        <dbReference type="ARBA" id="ARBA00022630"/>
    </source>
</evidence>
<dbReference type="SUPFAM" id="SSF55424">
    <property type="entry name" value="FAD/NAD-linked reductases, dimerisation (C-terminal) domain"/>
    <property type="match status" value="1"/>
</dbReference>
<protein>
    <recommendedName>
        <fullName evidence="9">monodehydroascorbate reductase (NADH)</fullName>
        <ecNumber evidence="9">1.6.5.4</ecNumber>
    </recommendedName>
</protein>
<keyword evidence="4" id="KW-0274">FAD</keyword>
<feature type="domain" description="Monodehydroascorbate reductase 3-like C-terminal" evidence="14">
    <location>
        <begin position="638"/>
        <end position="721"/>
    </location>
</feature>
<evidence type="ECO:0000256" key="7">
    <source>
        <dbReference type="ARBA" id="ARBA00023284"/>
    </source>
</evidence>
<evidence type="ECO:0000256" key="1">
    <source>
        <dbReference type="ARBA" id="ARBA00001974"/>
    </source>
</evidence>
<dbReference type="OrthoDB" id="1160571at2759"/>
<dbReference type="PRINTS" id="PR00411">
    <property type="entry name" value="PNDRDTASEI"/>
</dbReference>
<comment type="caution">
    <text evidence="15">The sequence shown here is derived from an EMBL/GenBank/DDBJ whole genome shotgun (WGS) entry which is preliminary data.</text>
</comment>
<keyword evidence="3" id="KW-0285">Flavoprotein</keyword>
<evidence type="ECO:0000313" key="15">
    <source>
        <dbReference type="EMBL" id="KAB2615825.1"/>
    </source>
</evidence>
<reference evidence="15 16" key="1">
    <citation type="submission" date="2019-09" db="EMBL/GenBank/DDBJ databases">
        <authorList>
            <person name="Ou C."/>
        </authorList>
    </citation>
    <scope>NUCLEOTIDE SEQUENCE [LARGE SCALE GENOMIC DNA]</scope>
    <source>
        <strain evidence="15">S2</strain>
        <tissue evidence="15">Leaf</tissue>
    </source>
</reference>
<dbReference type="InterPro" id="IPR048618">
    <property type="entry name" value="MDHAR3-like_C"/>
</dbReference>
<evidence type="ECO:0000313" key="16">
    <source>
        <dbReference type="Proteomes" id="UP000327157"/>
    </source>
</evidence>
<keyword evidence="11" id="KW-0175">Coiled coil</keyword>
<feature type="domain" description="FAD/NAD(P)-binding" evidence="13">
    <location>
        <begin position="300"/>
        <end position="616"/>
    </location>
</feature>
<dbReference type="Pfam" id="PF21791">
    <property type="entry name" value="MDHAR3-like_C"/>
    <property type="match status" value="1"/>
</dbReference>
<dbReference type="PANTHER" id="PTHR43557:SF5">
    <property type="entry name" value="MONODEHYDROASCORBATE REDUCTASE 1, PEROXISOMAL"/>
    <property type="match status" value="1"/>
</dbReference>
<comment type="function">
    <text evidence="8">Catalyzes the conversion of monodehydroascorbate to ascorbate, oxidizing NADH in the process.</text>
</comment>
<evidence type="ECO:0000259" key="14">
    <source>
        <dbReference type="Pfam" id="PF21791"/>
    </source>
</evidence>
<dbReference type="InterPro" id="IPR023753">
    <property type="entry name" value="FAD/NAD-binding_dom"/>
</dbReference>
<dbReference type="EC" id="1.6.5.4" evidence="9"/>
<dbReference type="InterPro" id="IPR016156">
    <property type="entry name" value="FAD/NAD-linked_Rdtase_dimer_sf"/>
</dbReference>
<evidence type="ECO:0000256" key="4">
    <source>
        <dbReference type="ARBA" id="ARBA00022827"/>
    </source>
</evidence>
<evidence type="ECO:0000256" key="2">
    <source>
        <dbReference type="ARBA" id="ARBA00006442"/>
    </source>
</evidence>
<dbReference type="PRINTS" id="PR00368">
    <property type="entry name" value="FADPNR"/>
</dbReference>
<dbReference type="GO" id="GO:0005737">
    <property type="term" value="C:cytoplasm"/>
    <property type="evidence" value="ECO:0007669"/>
    <property type="project" value="TreeGrafter"/>
</dbReference>
<dbReference type="GO" id="GO:0016656">
    <property type="term" value="F:monodehydroascorbate reductase (NADH) activity"/>
    <property type="evidence" value="ECO:0007669"/>
    <property type="project" value="UniProtKB-EC"/>
</dbReference>
<evidence type="ECO:0000256" key="9">
    <source>
        <dbReference type="ARBA" id="ARBA00038920"/>
    </source>
</evidence>
<dbReference type="InterPro" id="IPR036188">
    <property type="entry name" value="FAD/NAD-bd_sf"/>
</dbReference>
<reference evidence="16" key="2">
    <citation type="submission" date="2019-10" db="EMBL/GenBank/DDBJ databases">
        <title>A de novo genome assembly of a pear dwarfing rootstock.</title>
        <authorList>
            <person name="Wang F."/>
            <person name="Wang J."/>
            <person name="Li S."/>
            <person name="Zhang Y."/>
            <person name="Fang M."/>
            <person name="Ma L."/>
            <person name="Zhao Y."/>
            <person name="Jiang S."/>
        </authorList>
    </citation>
    <scope>NUCLEOTIDE SEQUENCE [LARGE SCALE GENOMIC DNA]</scope>
</reference>
<gene>
    <name evidence="15" type="ORF">D8674_022413</name>
</gene>
<dbReference type="Gene3D" id="3.50.50.60">
    <property type="entry name" value="FAD/NAD(P)-binding domain"/>
    <property type="match status" value="2"/>
</dbReference>
<comment type="similarity">
    <text evidence="2">Belongs to the FAD-dependent oxidoreductase family.</text>
</comment>
<evidence type="ECO:0000256" key="10">
    <source>
        <dbReference type="ARBA" id="ARBA00048948"/>
    </source>
</evidence>
<feature type="compositionally biased region" description="Basic and acidic residues" evidence="12">
    <location>
        <begin position="888"/>
        <end position="904"/>
    </location>
</feature>
<dbReference type="Gene3D" id="3.30.390.30">
    <property type="match status" value="1"/>
</dbReference>
<evidence type="ECO:0000256" key="5">
    <source>
        <dbReference type="ARBA" id="ARBA00023002"/>
    </source>
</evidence>
<sequence length="926" mass="103443">MGISDYISGTTDSLKRNAPGLTAVKNVCSTAYGYGSGAVTQIDNAVRGSLNHYLGDAEGRAKIVRFSSSIAKHTALESLKTVPGYKIVKRSISDLNESDKQEENVKATQADLHRLKKELSEYKKVHELEVVMKALQADVLRLEKELSEYRKSHEQVRLDKPSADLNKNSAMGFLTRICERIMFIWYLIRGWIKYQQNFQVINMNTLRRMLEELISQIECIVEKLDAEPLVPVIQQRDEVYEWLENAERIKTQILTIEKLGERKFISRVHLAKLVDEKIGEVEELLKKGCLYNEICTKKSFKYVIIGGGVAAGYAAREFVKQGLKPGELAIISKEAVAPYERPALSKAYLLPEGAARLPGFHVCVGSGGEKLLPEWYAEKGIELLLSTEIVKADLHSKILTSETGGMFEFETLIIATGSRVLRLTEFGVQGADAKNIFYLREISDADKLVETIRAKKKGKVVIVGGGYIGLEVGAAMRINKFDVTIVSRDPWCMRQLFTKEIAAFYEGYYANKGVKIIKGTPAVGFDADTNGEVKAVKLKDGRVLQADIVVVGVGAKPLTDLFKGQVDEEKHGILTDGMFETDVPGVYAVGDVATFPMKLYNDMRRVEHVDHARKSAEHAVRAIRASEEGKCIDEYDYVPYFYSRAFNLSWTFYGDNVGDPLLFGDRDPTSRKPKFGAAWIKDGRIVGTFLEGGTDEENKAIARVARAQPSAEHLETLKREGSTLDISMHLSLFWPQVWTQRGIEASPDHKAPSIRNASDISSITEAYRVPNDTSLAAEMAAIRTERPSSKLEAHKSNANRREKIGGGLLSNIAKFAIDSTINYSFKAFPGRKQAHQIVREGLKDHPPLSASLDDKKKPEDLKLVMEEMHAKMEQMQEETNIVKQQHKTSAEHVEGLGHPKKMPDEGVQGSDLLQNKKKKIFIRSRL</sequence>
<dbReference type="Proteomes" id="UP000327157">
    <property type="component" value="Chromosome 3"/>
</dbReference>
<evidence type="ECO:0000256" key="8">
    <source>
        <dbReference type="ARBA" id="ARBA00037189"/>
    </source>
</evidence>
<dbReference type="EMBL" id="SMOL01000402">
    <property type="protein sequence ID" value="KAB2615825.1"/>
    <property type="molecule type" value="Genomic_DNA"/>
</dbReference>
<comment type="catalytic activity">
    <reaction evidence="10">
        <text>2 monodehydro-L-ascorbate radical + NADH + H(+) = 2 L-ascorbate + NAD(+)</text>
        <dbReference type="Rhea" id="RHEA:14581"/>
        <dbReference type="ChEBI" id="CHEBI:15378"/>
        <dbReference type="ChEBI" id="CHEBI:38290"/>
        <dbReference type="ChEBI" id="CHEBI:57540"/>
        <dbReference type="ChEBI" id="CHEBI:57945"/>
        <dbReference type="ChEBI" id="CHEBI:59513"/>
        <dbReference type="EC" id="1.6.5.4"/>
    </reaction>
</comment>
<evidence type="ECO:0000259" key="13">
    <source>
        <dbReference type="Pfam" id="PF07992"/>
    </source>
</evidence>
<comment type="cofactor">
    <cofactor evidence="1">
        <name>FAD</name>
        <dbReference type="ChEBI" id="CHEBI:57692"/>
    </cofactor>
</comment>
<dbReference type="Pfam" id="PF07992">
    <property type="entry name" value="Pyr_redox_2"/>
    <property type="match status" value="1"/>
</dbReference>